<name>A0A3B9ILW5_9PROT</name>
<evidence type="ECO:0000313" key="2">
    <source>
        <dbReference type="Proteomes" id="UP000257706"/>
    </source>
</evidence>
<gene>
    <name evidence="1" type="ORF">DCK97_12885</name>
</gene>
<dbReference type="AlphaFoldDB" id="A0A3B9ILW5"/>
<dbReference type="EMBL" id="DMAI01000204">
    <property type="protein sequence ID" value="HAE48307.1"/>
    <property type="molecule type" value="Genomic_DNA"/>
</dbReference>
<proteinExistence type="predicted"/>
<accession>A0A3B9ILW5</accession>
<evidence type="ECO:0000313" key="1">
    <source>
        <dbReference type="EMBL" id="HAE48307.1"/>
    </source>
</evidence>
<organism evidence="1 2">
    <name type="scientific">Tistrella mobilis</name>
    <dbReference type="NCBI Taxonomy" id="171437"/>
    <lineage>
        <taxon>Bacteria</taxon>
        <taxon>Pseudomonadati</taxon>
        <taxon>Pseudomonadota</taxon>
        <taxon>Alphaproteobacteria</taxon>
        <taxon>Geminicoccales</taxon>
        <taxon>Geminicoccaceae</taxon>
        <taxon>Tistrella</taxon>
    </lineage>
</organism>
<dbReference type="Proteomes" id="UP000257706">
    <property type="component" value="Unassembled WGS sequence"/>
</dbReference>
<feature type="non-terminal residue" evidence="1">
    <location>
        <position position="242"/>
    </location>
</feature>
<protein>
    <submittedName>
        <fullName evidence="1">Uncharacterized protein</fullName>
    </submittedName>
</protein>
<reference evidence="1 2" key="1">
    <citation type="journal article" date="2018" name="Nat. Biotechnol.">
        <title>A standardized bacterial taxonomy based on genome phylogeny substantially revises the tree of life.</title>
        <authorList>
            <person name="Parks D.H."/>
            <person name="Chuvochina M."/>
            <person name="Waite D.W."/>
            <person name="Rinke C."/>
            <person name="Skarshewski A."/>
            <person name="Chaumeil P.A."/>
            <person name="Hugenholtz P."/>
        </authorList>
    </citation>
    <scope>NUCLEOTIDE SEQUENCE [LARGE SCALE GENOMIC DNA]</scope>
    <source>
        <strain evidence="1">UBA8739</strain>
    </source>
</reference>
<sequence>MTIDLKAAIRKWAIDTLPYDHSDADIAAEFKRKGATELLIIYHNWMSRHIFAMPRKVHISAAYEANPTTTQRKTDLDALIEKIEKGNDLTPHLSTRVNISLDSLSKKINRRKHLDLMLIEWEVHHLHISQKMRSDGFVERGNPLLFAVFHVFDAYLIDVMTHDDFNRDHILEIMVREFPDAGLIHELKVGPGEEMRGLVRRHNENERTVLRNAGINTLVEIDGKVYKPAGGITAAGTSVRAS</sequence>
<comment type="caution">
    <text evidence="1">The sequence shown here is derived from an EMBL/GenBank/DDBJ whole genome shotgun (WGS) entry which is preliminary data.</text>
</comment>